<dbReference type="Proteomes" id="UP000292564">
    <property type="component" value="Unassembled WGS sequence"/>
</dbReference>
<comment type="caution">
    <text evidence="1">The sequence shown here is derived from an EMBL/GenBank/DDBJ whole genome shotgun (WGS) entry which is preliminary data.</text>
</comment>
<evidence type="ECO:0008006" key="3">
    <source>
        <dbReference type="Google" id="ProtNLM"/>
    </source>
</evidence>
<reference evidence="1 2" key="1">
    <citation type="submission" date="2019-02" db="EMBL/GenBank/DDBJ databases">
        <title>Sequencing the genomes of 1000 actinobacteria strains.</title>
        <authorList>
            <person name="Klenk H.-P."/>
        </authorList>
    </citation>
    <scope>NUCLEOTIDE SEQUENCE [LARGE SCALE GENOMIC DNA]</scope>
    <source>
        <strain evidence="1 2">DSM 45162</strain>
    </source>
</reference>
<evidence type="ECO:0000313" key="1">
    <source>
        <dbReference type="EMBL" id="RZU52646.1"/>
    </source>
</evidence>
<dbReference type="RefSeq" id="WP_130511235.1">
    <property type="nucleotide sequence ID" value="NZ_SHKY01000001.1"/>
</dbReference>
<proteinExistence type="predicted"/>
<sequence length="144" mass="15308">MKTIATATITTDVPAQAFFERWADTATWPQWNTDTDWVRLDGPLRTGATGRLKPKGGPATRFVVTSLVPGRELTDVSLLLGARLTFQHLVSTDSSGQTTVSVRVTITGPLAFLWTAVLGKGIANALNGDLIRLEAAARTAGMAA</sequence>
<gene>
    <name evidence="1" type="ORF">EV385_4520</name>
</gene>
<evidence type="ECO:0000313" key="2">
    <source>
        <dbReference type="Proteomes" id="UP000292564"/>
    </source>
</evidence>
<dbReference type="InterPro" id="IPR023393">
    <property type="entry name" value="START-like_dom_sf"/>
</dbReference>
<keyword evidence="2" id="KW-1185">Reference proteome</keyword>
<dbReference type="Gene3D" id="3.30.530.20">
    <property type="match status" value="1"/>
</dbReference>
<dbReference type="OrthoDB" id="9810827at2"/>
<dbReference type="EMBL" id="SHKY01000001">
    <property type="protein sequence ID" value="RZU52646.1"/>
    <property type="molecule type" value="Genomic_DNA"/>
</dbReference>
<dbReference type="AlphaFoldDB" id="A0A4V6MG62"/>
<organism evidence="1 2">
    <name type="scientific">Krasilnikovia cinnamomea</name>
    <dbReference type="NCBI Taxonomy" id="349313"/>
    <lineage>
        <taxon>Bacteria</taxon>
        <taxon>Bacillati</taxon>
        <taxon>Actinomycetota</taxon>
        <taxon>Actinomycetes</taxon>
        <taxon>Micromonosporales</taxon>
        <taxon>Micromonosporaceae</taxon>
        <taxon>Krasilnikovia</taxon>
    </lineage>
</organism>
<accession>A0A4V6MG62</accession>
<protein>
    <recommendedName>
        <fullName evidence="3">Polyketide cyclase/dehydrase/lipid transport protein</fullName>
    </recommendedName>
</protein>
<dbReference type="SUPFAM" id="SSF55961">
    <property type="entry name" value="Bet v1-like"/>
    <property type="match status" value="1"/>
</dbReference>
<name>A0A4V6MG62_9ACTN</name>